<evidence type="ECO:0000256" key="2">
    <source>
        <dbReference type="ARBA" id="ARBA00023276"/>
    </source>
</evidence>
<keyword evidence="1" id="KW-0602">Photosynthesis</keyword>
<dbReference type="Pfam" id="PF05368">
    <property type="entry name" value="NmrA"/>
    <property type="match status" value="1"/>
</dbReference>
<sequence>MILVVGATGVLGSKTCKELLEKGQQVRAMVRASTNQDSIDALKKLGAEIAVADLKDPASVKTACQGVEAVVSTATSVSRPSESNNFDSVDQQGQLNLVALAKESSVKHFVYISFPEFQGTFPLQSAKRAVEAALRTSGMDYTILQAPHFQESWLVAPTGINPETNAMLTFGGGKGKISWIAIDDVCKAISASLNAPKARNRTLQIGGTEALSQNDIIVRCETLAGRPLKREDMPQEQLDTMFSSGDPMMMTFSGLMSVCVEEGCEVDNSEAEKILGFRPRPIKDHLAQLVASLPAS</sequence>
<dbReference type="PANTHER" id="PTHR47128:SF2">
    <property type="entry name" value="PROTEIN HIGH CHLOROPHYLL FLUORESCENCE PHENOTYPE 244, CHLOROPLASTIC"/>
    <property type="match status" value="1"/>
</dbReference>
<organism evidence="4 5">
    <name type="scientific">Pseudovibrio brasiliensis</name>
    <dbReference type="NCBI Taxonomy" id="1898042"/>
    <lineage>
        <taxon>Bacteria</taxon>
        <taxon>Pseudomonadati</taxon>
        <taxon>Pseudomonadota</taxon>
        <taxon>Alphaproteobacteria</taxon>
        <taxon>Hyphomicrobiales</taxon>
        <taxon>Stappiaceae</taxon>
        <taxon>Pseudovibrio</taxon>
    </lineage>
</organism>
<keyword evidence="2" id="KW-0604">Photosystem II</keyword>
<evidence type="ECO:0000259" key="3">
    <source>
        <dbReference type="Pfam" id="PF05368"/>
    </source>
</evidence>
<dbReference type="InterPro" id="IPR008030">
    <property type="entry name" value="NmrA-like"/>
</dbReference>
<feature type="domain" description="NmrA-like" evidence="3">
    <location>
        <begin position="2"/>
        <end position="275"/>
    </location>
</feature>
<dbReference type="InterPro" id="IPR036291">
    <property type="entry name" value="NAD(P)-bd_dom_sf"/>
</dbReference>
<name>A0ABX8AJ01_9HYPH</name>
<dbReference type="Proteomes" id="UP000680706">
    <property type="component" value="Chromosome"/>
</dbReference>
<evidence type="ECO:0000313" key="5">
    <source>
        <dbReference type="Proteomes" id="UP000680706"/>
    </source>
</evidence>
<keyword evidence="5" id="KW-1185">Reference proteome</keyword>
<dbReference type="RefSeq" id="WP_075700633.1">
    <property type="nucleotide sequence ID" value="NZ_CP074126.1"/>
</dbReference>
<evidence type="ECO:0000313" key="4">
    <source>
        <dbReference type="EMBL" id="QUS55057.1"/>
    </source>
</evidence>
<dbReference type="EMBL" id="CP074126">
    <property type="protein sequence ID" value="QUS55057.1"/>
    <property type="molecule type" value="Genomic_DNA"/>
</dbReference>
<dbReference type="Gene3D" id="3.40.50.720">
    <property type="entry name" value="NAD(P)-binding Rossmann-like Domain"/>
    <property type="match status" value="1"/>
</dbReference>
<proteinExistence type="predicted"/>
<protein>
    <submittedName>
        <fullName evidence="4">SDR family oxidoreductase</fullName>
    </submittedName>
</protein>
<evidence type="ECO:0000256" key="1">
    <source>
        <dbReference type="ARBA" id="ARBA00022531"/>
    </source>
</evidence>
<dbReference type="PANTHER" id="PTHR47128">
    <property type="match status" value="1"/>
</dbReference>
<dbReference type="InterPro" id="IPR044256">
    <property type="entry name" value="HCF244-like"/>
</dbReference>
<dbReference type="SUPFAM" id="SSF51735">
    <property type="entry name" value="NAD(P)-binding Rossmann-fold domains"/>
    <property type="match status" value="1"/>
</dbReference>
<reference evidence="4 5" key="1">
    <citation type="journal article" date="2021" name="Angew. Chem. Int. Ed. Engl.">
        <title>A novel family of nonribosomal peptides modulate collective behavior in Pseudovibrio bacteria isolated from marine sponges.</title>
        <authorList>
            <person name="Ioca L.P."/>
            <person name="Dai Y."/>
            <person name="Kunakom S."/>
            <person name="Diaz-Espinosa J."/>
            <person name="Krunic A."/>
            <person name="Crnkovic C.M."/>
            <person name="Orjala J."/>
            <person name="Sanchez L.M."/>
            <person name="Ferreira A.G."/>
            <person name="Berlinck R.G.S."/>
            <person name="Eustaquio A.S."/>
        </authorList>
    </citation>
    <scope>NUCLEOTIDE SEQUENCE [LARGE SCALE GENOMIC DNA]</scope>
    <source>
        <strain evidence="4 5">Ab134</strain>
    </source>
</reference>
<dbReference type="CDD" id="cd05243">
    <property type="entry name" value="SDR_a5"/>
    <property type="match status" value="1"/>
</dbReference>
<gene>
    <name evidence="4" type="ORF">KGB56_17070</name>
</gene>
<accession>A0ABX8AJ01</accession>